<reference evidence="10" key="1">
    <citation type="submission" date="2021-01" db="EMBL/GenBank/DDBJ databases">
        <authorList>
            <person name="Corre E."/>
            <person name="Pelletier E."/>
            <person name="Niang G."/>
            <person name="Scheremetjew M."/>
            <person name="Finn R."/>
            <person name="Kale V."/>
            <person name="Holt S."/>
            <person name="Cochrane G."/>
            <person name="Meng A."/>
            <person name="Brown T."/>
            <person name="Cohen L."/>
        </authorList>
    </citation>
    <scope>NUCLEOTIDE SEQUENCE</scope>
    <source>
        <strain evidence="10">CCMP1756</strain>
    </source>
</reference>
<dbReference type="SUPFAM" id="SSF140111">
    <property type="entry name" value="Endosomal sorting complex assembly domain"/>
    <property type="match status" value="1"/>
</dbReference>
<evidence type="ECO:0000313" key="12">
    <source>
        <dbReference type="Proteomes" id="UP000789595"/>
    </source>
</evidence>
<evidence type="ECO:0000256" key="3">
    <source>
        <dbReference type="ARBA" id="ARBA00022448"/>
    </source>
</evidence>
<dbReference type="EMBL" id="HBIW01020830">
    <property type="protein sequence ID" value="CAE0702498.1"/>
    <property type="molecule type" value="Transcribed_RNA"/>
</dbReference>
<dbReference type="GO" id="GO:0008333">
    <property type="term" value="P:endosome to lysosome transport"/>
    <property type="evidence" value="ECO:0007669"/>
    <property type="project" value="TreeGrafter"/>
</dbReference>
<dbReference type="PROSITE" id="PS51312">
    <property type="entry name" value="SB"/>
    <property type="match status" value="1"/>
</dbReference>
<dbReference type="Proteomes" id="UP000789595">
    <property type="component" value="Unassembled WGS sequence"/>
</dbReference>
<dbReference type="OrthoDB" id="306304at2759"/>
<dbReference type="EMBL" id="CAKKNE010000003">
    <property type="protein sequence ID" value="CAH0370334.1"/>
    <property type="molecule type" value="Genomic_DNA"/>
</dbReference>
<dbReference type="InterPro" id="IPR052070">
    <property type="entry name" value="ESCRT-I_UEV_domain"/>
</dbReference>
<dbReference type="AlphaFoldDB" id="A0A7S4A3M6"/>
<organism evidence="10">
    <name type="scientific">Pelagomonas calceolata</name>
    <dbReference type="NCBI Taxonomy" id="35677"/>
    <lineage>
        <taxon>Eukaryota</taxon>
        <taxon>Sar</taxon>
        <taxon>Stramenopiles</taxon>
        <taxon>Ochrophyta</taxon>
        <taxon>Pelagophyceae</taxon>
        <taxon>Pelagomonadales</taxon>
        <taxon>Pelagomonadaceae</taxon>
        <taxon>Pelagomonas</taxon>
    </lineage>
</organism>
<dbReference type="GO" id="GO:0015031">
    <property type="term" value="P:protein transport"/>
    <property type="evidence" value="ECO:0007669"/>
    <property type="project" value="UniProtKB-UniRule"/>
</dbReference>
<comment type="similarity">
    <text evidence="2">Belongs to the ubiquitin-conjugating enzyme family. UEV subfamily.</text>
</comment>
<evidence type="ECO:0000256" key="7">
    <source>
        <dbReference type="PROSITE-ProRule" id="PRU00644"/>
    </source>
</evidence>
<evidence type="ECO:0000256" key="6">
    <source>
        <dbReference type="ARBA" id="ARBA00023054"/>
    </source>
</evidence>
<keyword evidence="3 7" id="KW-0813">Transport</keyword>
<feature type="domain" description="SB" evidence="8">
    <location>
        <begin position="247"/>
        <end position="315"/>
    </location>
</feature>
<dbReference type="InterPro" id="IPR017916">
    <property type="entry name" value="SB_dom"/>
</dbReference>
<evidence type="ECO:0000313" key="10">
    <source>
        <dbReference type="EMBL" id="CAE0702498.1"/>
    </source>
</evidence>
<evidence type="ECO:0000256" key="4">
    <source>
        <dbReference type="ARBA" id="ARBA00022753"/>
    </source>
</evidence>
<dbReference type="PANTHER" id="PTHR23306">
    <property type="entry name" value="TUMOR SUSCEPTIBILITY GENE 101 PROTEIN-RELATED"/>
    <property type="match status" value="1"/>
</dbReference>
<accession>A0A7S4A3M6</accession>
<name>A0A7S4A3M6_9STRA</name>
<sequence length="320" mass="35671">MSALDQALRQIPFGYEANRVRSDVQHALNSPLLDAVPSVRERERKKALSVVGTLVIRYRGTPYNLPIELVINAGYPRRPPKAFVRPTPDMMIRDRHAHVDGSGVVYLPYLSSWQPRCDLVRLVQEMSTTFGNDPPLFARPQNQPPVQQIPTTPISPSVQIKQDATVRVRRAATLRLAQLKAAIDVELKAQQKLHALTDSAAETERRASQSRRAADAAVLELGTAQDQLRRWYAATYEDPPVPSLKGDADAAALLAALARANAAEDALYELDAALADGRVGFDDFIRDVRRLARKQFFDKMRAAKIVAKRSPDRGVYRQSF</sequence>
<dbReference type="InterPro" id="IPR037202">
    <property type="entry name" value="ESCRT_assembly_dom"/>
</dbReference>
<evidence type="ECO:0000256" key="5">
    <source>
        <dbReference type="ARBA" id="ARBA00022927"/>
    </source>
</evidence>
<dbReference type="PROSITE" id="PS51322">
    <property type="entry name" value="UEV"/>
    <property type="match status" value="1"/>
</dbReference>
<dbReference type="InterPro" id="IPR016135">
    <property type="entry name" value="UBQ-conjugating_enzyme/RWD"/>
</dbReference>
<feature type="domain" description="UEV" evidence="9">
    <location>
        <begin position="1"/>
        <end position="140"/>
    </location>
</feature>
<protein>
    <recommendedName>
        <fullName evidence="13">UEV domain-containing protein</fullName>
    </recommendedName>
</protein>
<evidence type="ECO:0000259" key="8">
    <source>
        <dbReference type="PROSITE" id="PS51312"/>
    </source>
</evidence>
<dbReference type="CDD" id="cd11685">
    <property type="entry name" value="UEV_TSG101-like"/>
    <property type="match status" value="1"/>
</dbReference>
<dbReference type="GO" id="GO:0043130">
    <property type="term" value="F:ubiquitin binding"/>
    <property type="evidence" value="ECO:0007669"/>
    <property type="project" value="TreeGrafter"/>
</dbReference>
<evidence type="ECO:0000259" key="9">
    <source>
        <dbReference type="PROSITE" id="PS51322"/>
    </source>
</evidence>
<proteinExistence type="inferred from homology"/>
<dbReference type="Pfam" id="PF05743">
    <property type="entry name" value="UEV"/>
    <property type="match status" value="1"/>
</dbReference>
<keyword evidence="4" id="KW-0967">Endosome</keyword>
<dbReference type="Gene3D" id="6.10.140.820">
    <property type="match status" value="1"/>
</dbReference>
<keyword evidence="6" id="KW-0175">Coiled coil</keyword>
<dbReference type="Pfam" id="PF09454">
    <property type="entry name" value="Vps23_core"/>
    <property type="match status" value="1"/>
</dbReference>
<dbReference type="Gene3D" id="3.10.110.10">
    <property type="entry name" value="Ubiquitin Conjugating Enzyme"/>
    <property type="match status" value="1"/>
</dbReference>
<keyword evidence="12" id="KW-1185">Reference proteome</keyword>
<dbReference type="PANTHER" id="PTHR23306:SF3">
    <property type="entry name" value="TUMOR SUPPRESSOR PROTEIN 101"/>
    <property type="match status" value="1"/>
</dbReference>
<evidence type="ECO:0000313" key="11">
    <source>
        <dbReference type="EMBL" id="CAH0370334.1"/>
    </source>
</evidence>
<evidence type="ECO:0008006" key="13">
    <source>
        <dbReference type="Google" id="ProtNLM"/>
    </source>
</evidence>
<dbReference type="InterPro" id="IPR008883">
    <property type="entry name" value="UEV_N"/>
</dbReference>
<evidence type="ECO:0000256" key="2">
    <source>
        <dbReference type="ARBA" id="ARBA00009594"/>
    </source>
</evidence>
<evidence type="ECO:0000256" key="1">
    <source>
        <dbReference type="ARBA" id="ARBA00004177"/>
    </source>
</evidence>
<gene>
    <name evidence="10" type="ORF">PCAL00307_LOCUS17943</name>
    <name evidence="11" type="ORF">PECAL_3P02130</name>
</gene>
<comment type="subcellular location">
    <subcellularLocation>
        <location evidence="1">Endosome</location>
    </subcellularLocation>
</comment>
<keyword evidence="5 7" id="KW-0653">Protein transport</keyword>
<dbReference type="GO" id="GO:0000813">
    <property type="term" value="C:ESCRT I complex"/>
    <property type="evidence" value="ECO:0007669"/>
    <property type="project" value="TreeGrafter"/>
</dbReference>
<dbReference type="SUPFAM" id="SSF54495">
    <property type="entry name" value="UBC-like"/>
    <property type="match status" value="1"/>
</dbReference>
<reference evidence="11" key="2">
    <citation type="submission" date="2021-11" db="EMBL/GenBank/DDBJ databases">
        <authorList>
            <consortium name="Genoscope - CEA"/>
            <person name="William W."/>
        </authorList>
    </citation>
    <scope>NUCLEOTIDE SEQUENCE</scope>
</reference>